<comment type="caution">
    <text evidence="1">The sequence shown here is derived from an EMBL/GenBank/DDBJ whole genome shotgun (WGS) entry which is preliminary data.</text>
</comment>
<protein>
    <submittedName>
        <fullName evidence="1">Uncharacterized protein</fullName>
    </submittedName>
</protein>
<evidence type="ECO:0000313" key="2">
    <source>
        <dbReference type="Proteomes" id="UP001054252"/>
    </source>
</evidence>
<sequence length="40" mass="4292">MALTPRIVTSSSSDDQILLNTVKINGGLGTGMHKISDQEY</sequence>
<dbReference type="EMBL" id="BPVZ01000163">
    <property type="protein sequence ID" value="GKV42925.1"/>
    <property type="molecule type" value="Genomic_DNA"/>
</dbReference>
<dbReference type="Proteomes" id="UP001054252">
    <property type="component" value="Unassembled WGS sequence"/>
</dbReference>
<name>A0AAV5LZL6_9ROSI</name>
<dbReference type="AlphaFoldDB" id="A0AAV5LZL6"/>
<reference evidence="1 2" key="1">
    <citation type="journal article" date="2021" name="Commun. Biol.">
        <title>The genome of Shorea leprosula (Dipterocarpaceae) highlights the ecological relevance of drought in aseasonal tropical rainforests.</title>
        <authorList>
            <person name="Ng K.K.S."/>
            <person name="Kobayashi M.J."/>
            <person name="Fawcett J.A."/>
            <person name="Hatakeyama M."/>
            <person name="Paape T."/>
            <person name="Ng C.H."/>
            <person name="Ang C.C."/>
            <person name="Tnah L.H."/>
            <person name="Lee C.T."/>
            <person name="Nishiyama T."/>
            <person name="Sese J."/>
            <person name="O'Brien M.J."/>
            <person name="Copetti D."/>
            <person name="Mohd Noor M.I."/>
            <person name="Ong R.C."/>
            <person name="Putra M."/>
            <person name="Sireger I.Z."/>
            <person name="Indrioko S."/>
            <person name="Kosugi Y."/>
            <person name="Izuno A."/>
            <person name="Isagi Y."/>
            <person name="Lee S.L."/>
            <person name="Shimizu K.K."/>
        </authorList>
    </citation>
    <scope>NUCLEOTIDE SEQUENCE [LARGE SCALE GENOMIC DNA]</scope>
    <source>
        <strain evidence="1">214</strain>
    </source>
</reference>
<accession>A0AAV5LZL6</accession>
<gene>
    <name evidence="1" type="ORF">SLEP1_g50280</name>
</gene>
<evidence type="ECO:0000313" key="1">
    <source>
        <dbReference type="EMBL" id="GKV42925.1"/>
    </source>
</evidence>
<keyword evidence="2" id="KW-1185">Reference proteome</keyword>
<organism evidence="1 2">
    <name type="scientific">Rubroshorea leprosula</name>
    <dbReference type="NCBI Taxonomy" id="152421"/>
    <lineage>
        <taxon>Eukaryota</taxon>
        <taxon>Viridiplantae</taxon>
        <taxon>Streptophyta</taxon>
        <taxon>Embryophyta</taxon>
        <taxon>Tracheophyta</taxon>
        <taxon>Spermatophyta</taxon>
        <taxon>Magnoliopsida</taxon>
        <taxon>eudicotyledons</taxon>
        <taxon>Gunneridae</taxon>
        <taxon>Pentapetalae</taxon>
        <taxon>rosids</taxon>
        <taxon>malvids</taxon>
        <taxon>Malvales</taxon>
        <taxon>Dipterocarpaceae</taxon>
        <taxon>Rubroshorea</taxon>
    </lineage>
</organism>
<proteinExistence type="predicted"/>